<dbReference type="Proteomes" id="UP000030143">
    <property type="component" value="Unassembled WGS sequence"/>
</dbReference>
<dbReference type="AlphaFoldDB" id="A0A0A2IEH9"/>
<evidence type="ECO:0008006" key="4">
    <source>
        <dbReference type="Google" id="ProtNLM"/>
    </source>
</evidence>
<dbReference type="OrthoDB" id="3353407at2759"/>
<proteinExistence type="predicted"/>
<keyword evidence="3" id="KW-1185">Reference proteome</keyword>
<gene>
    <name evidence="2" type="ORF">PEX2_075110</name>
</gene>
<organism evidence="2 3">
    <name type="scientific">Penicillium expansum</name>
    <name type="common">Blue mold rot fungus</name>
    <dbReference type="NCBI Taxonomy" id="27334"/>
    <lineage>
        <taxon>Eukaryota</taxon>
        <taxon>Fungi</taxon>
        <taxon>Dikarya</taxon>
        <taxon>Ascomycota</taxon>
        <taxon>Pezizomycotina</taxon>
        <taxon>Eurotiomycetes</taxon>
        <taxon>Eurotiomycetidae</taxon>
        <taxon>Eurotiales</taxon>
        <taxon>Aspergillaceae</taxon>
        <taxon>Penicillium</taxon>
    </lineage>
</organism>
<feature type="region of interest" description="Disordered" evidence="1">
    <location>
        <begin position="1"/>
        <end position="52"/>
    </location>
</feature>
<name>A0A0A2IEH9_PENEN</name>
<sequence length="605" mass="69733">MNDPSQGQFDGFESTIKRISPQRSRNPHLTGDPRLQSSTNGPTPKIYRPYPDYESKDWKRSHRGSFKPCIGPRGKEIADNLDDQVSAYVGVPKGFPPTIYGSHKAVGLDESLSFDRYTRYGAYGFGEDEKNVENWIRPTKVDWNNVDWGKLQKQCAADNADRFDAQSQGPNTQIAPEARTAVLIRSYTGKEYSDNDIINIRAMVAELSLQSGGEYEVVLLTHVKDDSIRLDDPLVWDRLLQEHIPREFWRMTQFWNMPQEVAHYPQLDPELMDVHHSQWLSVQQFAIQNPQFEYIWNWEIDTRFTGHYYEFADRIANFGSRQPRRGIWERSERFYIPDYHGDYDTRFRSFVNAQGGLGVWGPMPMRLDSDKQIERQGPTPPVPAPAQDPYQWGVGEEADLMVFLPMFNPINTEWVIRNEVFGYIGDTTPRRASLITHSRLSRRLLLAMDSENREGRHMSAEMFHVSSALIHGFKGVSVPHPVYSDRLMPSDRVSRWFNSGVNGRSGSTTDSPFSWGRESRFKDVSWYYRANLPGRLYWNFLGWEKEGKGGPQYEAEHGRYCLPSILFHPVKDVRPEADSTHYEFDADNGSVATPDQLAHINEQGK</sequence>
<dbReference type="STRING" id="27334.A0A0A2IEH9"/>
<dbReference type="EMBL" id="JQFZ01000094">
    <property type="protein sequence ID" value="KGO59531.1"/>
    <property type="molecule type" value="Genomic_DNA"/>
</dbReference>
<dbReference type="PANTHER" id="PTHR36205">
    <property type="entry name" value="CHROMOSOME 19, WHOLE GENOME SHOTGUN SEQUENCE"/>
    <property type="match status" value="1"/>
</dbReference>
<dbReference type="VEuPathDB" id="FungiDB:PEXP_086430"/>
<dbReference type="Pfam" id="PF11885">
    <property type="entry name" value="DUF3405"/>
    <property type="match status" value="1"/>
</dbReference>
<protein>
    <recommendedName>
        <fullName evidence="4">Major facilitator superfamily transporter</fullName>
    </recommendedName>
</protein>
<dbReference type="HOGENOM" id="CLU_009650_2_1_1"/>
<accession>A0A0A2IEH9</accession>
<dbReference type="GeneID" id="27680201"/>
<evidence type="ECO:0000256" key="1">
    <source>
        <dbReference type="SAM" id="MobiDB-lite"/>
    </source>
</evidence>
<comment type="caution">
    <text evidence="2">The sequence shown here is derived from an EMBL/GenBank/DDBJ whole genome shotgun (WGS) entry which is preliminary data.</text>
</comment>
<reference evidence="2 3" key="1">
    <citation type="journal article" date="2015" name="Mol. Plant Microbe Interact.">
        <title>Genome, transcriptome, and functional analyses of Penicillium expansum provide new insights into secondary metabolism and pathogenicity.</title>
        <authorList>
            <person name="Ballester A.R."/>
            <person name="Marcet-Houben M."/>
            <person name="Levin E."/>
            <person name="Sela N."/>
            <person name="Selma-Lazaro C."/>
            <person name="Carmona L."/>
            <person name="Wisniewski M."/>
            <person name="Droby S."/>
            <person name="Gonzalez-Candelas L."/>
            <person name="Gabaldon T."/>
        </authorList>
    </citation>
    <scope>NUCLEOTIDE SEQUENCE [LARGE SCALE GENOMIC DNA]</scope>
    <source>
        <strain evidence="2 3">MD-8</strain>
    </source>
</reference>
<dbReference type="RefSeq" id="XP_016600701.1">
    <property type="nucleotide sequence ID" value="XM_016744781.1"/>
</dbReference>
<evidence type="ECO:0000313" key="2">
    <source>
        <dbReference type="EMBL" id="KGO59531.1"/>
    </source>
</evidence>
<dbReference type="InterPro" id="IPR021822">
    <property type="entry name" value="DUF3405"/>
</dbReference>
<evidence type="ECO:0000313" key="3">
    <source>
        <dbReference type="Proteomes" id="UP000030143"/>
    </source>
</evidence>
<dbReference type="PhylomeDB" id="A0A0A2IEH9"/>
<dbReference type="PANTHER" id="PTHR36205:SF2">
    <property type="entry name" value="MAJOR FACILITATOR SUPERFAMILY TRANSPORTER"/>
    <property type="match status" value="1"/>
</dbReference>